<gene>
    <name evidence="2" type="ORF">AVEN_70453_1</name>
</gene>
<protein>
    <submittedName>
        <fullName evidence="2">Uncharacterized protein</fullName>
    </submittedName>
</protein>
<evidence type="ECO:0000313" key="3">
    <source>
        <dbReference type="Proteomes" id="UP000499080"/>
    </source>
</evidence>
<dbReference type="AlphaFoldDB" id="A0A4Y2SCJ5"/>
<dbReference type="EMBL" id="BGPR01021027">
    <property type="protein sequence ID" value="GBN85942.1"/>
    <property type="molecule type" value="Genomic_DNA"/>
</dbReference>
<evidence type="ECO:0000256" key="1">
    <source>
        <dbReference type="SAM" id="MobiDB-lite"/>
    </source>
</evidence>
<evidence type="ECO:0000313" key="2">
    <source>
        <dbReference type="EMBL" id="GBN85942.1"/>
    </source>
</evidence>
<feature type="compositionally biased region" description="Basic and acidic residues" evidence="1">
    <location>
        <begin position="18"/>
        <end position="47"/>
    </location>
</feature>
<dbReference type="Proteomes" id="UP000499080">
    <property type="component" value="Unassembled WGS sequence"/>
</dbReference>
<dbReference type="OrthoDB" id="6460900at2759"/>
<reference evidence="2 3" key="1">
    <citation type="journal article" date="2019" name="Sci. Rep.">
        <title>Orb-weaving spider Araneus ventricosus genome elucidates the spidroin gene catalogue.</title>
        <authorList>
            <person name="Kono N."/>
            <person name="Nakamura H."/>
            <person name="Ohtoshi R."/>
            <person name="Moran D.A.P."/>
            <person name="Shinohara A."/>
            <person name="Yoshida Y."/>
            <person name="Fujiwara M."/>
            <person name="Mori M."/>
            <person name="Tomita M."/>
            <person name="Arakawa K."/>
        </authorList>
    </citation>
    <scope>NUCLEOTIDE SEQUENCE [LARGE SCALE GENOMIC DNA]</scope>
</reference>
<proteinExistence type="predicted"/>
<organism evidence="2 3">
    <name type="scientific">Araneus ventricosus</name>
    <name type="common">Orbweaver spider</name>
    <name type="synonym">Epeira ventricosa</name>
    <dbReference type="NCBI Taxonomy" id="182803"/>
    <lineage>
        <taxon>Eukaryota</taxon>
        <taxon>Metazoa</taxon>
        <taxon>Ecdysozoa</taxon>
        <taxon>Arthropoda</taxon>
        <taxon>Chelicerata</taxon>
        <taxon>Arachnida</taxon>
        <taxon>Araneae</taxon>
        <taxon>Araneomorphae</taxon>
        <taxon>Entelegynae</taxon>
        <taxon>Araneoidea</taxon>
        <taxon>Araneidae</taxon>
        <taxon>Araneus</taxon>
    </lineage>
</organism>
<comment type="caution">
    <text evidence="2">The sequence shown here is derived from an EMBL/GenBank/DDBJ whole genome shotgun (WGS) entry which is preliminary data.</text>
</comment>
<accession>A0A4Y2SCJ5</accession>
<feature type="region of interest" description="Disordered" evidence="1">
    <location>
        <begin position="18"/>
        <end position="52"/>
    </location>
</feature>
<sequence length="85" mass="9786">MSENADVLALLAEMKKSMEQGQEAMKKAQEEMKKGQQEMKKGEEEMKNQTQSHVKIQVGEIKDYVNSCIERIEGDVLSVKREIER</sequence>
<keyword evidence="3" id="KW-1185">Reference proteome</keyword>
<name>A0A4Y2SCJ5_ARAVE</name>